<evidence type="ECO:0000256" key="1">
    <source>
        <dbReference type="SAM" id="MobiDB-lite"/>
    </source>
</evidence>
<dbReference type="EnsemblPlants" id="MELO3C019073.2.1">
    <property type="protein sequence ID" value="MELO3C019073.2.1"/>
    <property type="gene ID" value="MELO3C019073.2"/>
</dbReference>
<accession>A0A9I9DJW7</accession>
<dbReference type="Gramene" id="MELO3C019073.2.1">
    <property type="protein sequence ID" value="MELO3C019073.2.1"/>
    <property type="gene ID" value="MELO3C019073.2"/>
</dbReference>
<reference evidence="2" key="1">
    <citation type="submission" date="2023-03" db="UniProtKB">
        <authorList>
            <consortium name="EnsemblPlants"/>
        </authorList>
    </citation>
    <scope>IDENTIFICATION</scope>
</reference>
<sequence>MANPSKMDTKIVHSDSLMSEQAQLASTSYNKALSSLSEIFGIERSNPFKFKGKEIPMTDENIGMMLKLLLEESNRREKLKEEVEKKKKEDEEKARKQKIEKEKLIKEEEEWKKKREDEEKEKERERNRRERRNLLANSRN</sequence>
<proteinExistence type="predicted"/>
<organism evidence="2">
    <name type="scientific">Cucumis melo</name>
    <name type="common">Muskmelon</name>
    <dbReference type="NCBI Taxonomy" id="3656"/>
    <lineage>
        <taxon>Eukaryota</taxon>
        <taxon>Viridiplantae</taxon>
        <taxon>Streptophyta</taxon>
        <taxon>Embryophyta</taxon>
        <taxon>Tracheophyta</taxon>
        <taxon>Spermatophyta</taxon>
        <taxon>Magnoliopsida</taxon>
        <taxon>eudicotyledons</taxon>
        <taxon>Gunneridae</taxon>
        <taxon>Pentapetalae</taxon>
        <taxon>rosids</taxon>
        <taxon>fabids</taxon>
        <taxon>Cucurbitales</taxon>
        <taxon>Cucurbitaceae</taxon>
        <taxon>Benincaseae</taxon>
        <taxon>Cucumis</taxon>
    </lineage>
</organism>
<protein>
    <submittedName>
        <fullName evidence="2">Uncharacterized protein</fullName>
    </submittedName>
</protein>
<evidence type="ECO:0000313" key="2">
    <source>
        <dbReference type="EnsemblPlants" id="MELO3C019073.2.1"/>
    </source>
</evidence>
<feature type="compositionally biased region" description="Basic and acidic residues" evidence="1">
    <location>
        <begin position="73"/>
        <end position="128"/>
    </location>
</feature>
<feature type="region of interest" description="Disordered" evidence="1">
    <location>
        <begin position="73"/>
        <end position="140"/>
    </location>
</feature>
<name>A0A9I9DJW7_CUCME</name>
<dbReference type="AlphaFoldDB" id="A0A9I9DJW7"/>